<sequence length="1252" mass="131997">MEKKLPLHITRFVQQLCSNKDKGGQFKLIFPAPYDTRPARRYFRSIVLLISITFWSVNLFCQQCPVTPCTVAHQTFIDIASVPYCGTGSLSLDGDVQPNQNDCQNGSLNCHEFIVYRPPLSLTQQFNLHVGQGSGCTGELDASFAYINGVCYQLSNGGSQTLITFTFPFNIDTIHLFFCINSGAHVSVCNLCAVPPPCTQLPECNLANINFQGCQANVPVAFTNPSSVFTNISTCAGISLVLSHTDVGDVSFCNSPAGVNFIRTYTLYFIDSNGDTIEFRQCVQSIKVTPTLPLAVCKNASVQLNSNGVATISPSLINNGSTLGCNGVLSAMPTNFTCANLGANIVTLKVTDDCGNTSTCTSTVTVTAPTPTADAGPANADVCNDATYTAAATSTNGTVLWTTSGTGSFNGTQTNEDAVYTPSAADIVAGTVVLTMTVTGTCTTASDMITLHFIQCACLIVLNCDNSVLRSGTINGCSTAAAPAPINPPNKVFDTLSIAGLNCNILYQEITSTSGSLCNNLTVTYTYYGWHDVIANGIRDIGEQQYTCTETFSIIDQSAPTITTCAAPRIIDGCSTGAITSPPYSETTVATTEGVFESTPNNGNTSDNCGVASVTYIDVAAGSCPIVVTRRWTVSDACGNSSTCIQTITVRDITPPVVTSGSIATCYPTVAAAEAAALAATSATDNCSGMITEAASTTGTCNAIVTVTETDACNNVNSVSYNTSIDNTSPLITLCAVTRTIEGCNTGVITSPPFSAGTAASTELVFESAPNNGNTSDNCGISSVTYSDVASGSCPIVVTRTWKISDACGNTSTCNQIINVNDTTSPIITFCPGSSTVNCGVTPVFGTPTAMDACDLSVSITPADVTIQGLCPGQYSIVRTWTAVDDCNNSATCSAMISVQDNTPPQIHCPSDLVLTCDAGQNYVALINAWIATATATDACDANVTITNNYDGMTVPDFSCQGGMVITFTAADDCGNTSTCSATVTKPCFTIESWVYLEGAAASPTGGTSYTIPMRTTLNDIRVLPGQTLVDPFAGNKYSPPGQPYSIAPWNYPGTEGSLFDSGGNPSNASAGYPATVVDWVLVSLRLDSAGTVGPVCQAAALLHKDGTIQFVKPLNCCGVIESTSYYVVIEHRNHLIVMSHVKASFISHKLSYDFRFQQSWEDPLFAGLNIFAREKEILPGKFAMYTSNGKQTGSLNADTDLNFDDRSFWETQNGAVGFYRIGDYNLNADTNFNDRIAWERNNGKFTSVPRN</sequence>
<comment type="caution">
    <text evidence="3">The sequence shown here is derived from an EMBL/GenBank/DDBJ whole genome shotgun (WGS) entry which is preliminary data.</text>
</comment>
<gene>
    <name evidence="3" type="ORF">IPP15_11945</name>
</gene>
<evidence type="ECO:0000313" key="3">
    <source>
        <dbReference type="EMBL" id="MBK9983112.1"/>
    </source>
</evidence>
<name>A0A9D7XTX9_9BACT</name>
<organism evidence="3 4">
    <name type="scientific">Candidatus Opimibacter skivensis</name>
    <dbReference type="NCBI Taxonomy" id="2982028"/>
    <lineage>
        <taxon>Bacteria</taxon>
        <taxon>Pseudomonadati</taxon>
        <taxon>Bacteroidota</taxon>
        <taxon>Saprospiria</taxon>
        <taxon>Saprospirales</taxon>
        <taxon>Saprospiraceae</taxon>
        <taxon>Candidatus Opimibacter</taxon>
    </lineage>
</organism>
<accession>A0A9D7XTX9</accession>
<feature type="domain" description="HYR" evidence="2">
    <location>
        <begin position="899"/>
        <end position="988"/>
    </location>
</feature>
<dbReference type="PROSITE" id="PS50825">
    <property type="entry name" value="HYR"/>
    <property type="match status" value="1"/>
</dbReference>
<protein>
    <submittedName>
        <fullName evidence="3">HYR domain-containing protein</fullName>
    </submittedName>
</protein>
<evidence type="ECO:0000313" key="4">
    <source>
        <dbReference type="Proteomes" id="UP000808337"/>
    </source>
</evidence>
<evidence type="ECO:0000256" key="1">
    <source>
        <dbReference type="ARBA" id="ARBA00022737"/>
    </source>
</evidence>
<dbReference type="InterPro" id="IPR003410">
    <property type="entry name" value="HYR_dom"/>
</dbReference>
<dbReference type="EMBL" id="JADKGY010000008">
    <property type="protein sequence ID" value="MBK9983112.1"/>
    <property type="molecule type" value="Genomic_DNA"/>
</dbReference>
<dbReference type="InterPro" id="IPR013783">
    <property type="entry name" value="Ig-like_fold"/>
</dbReference>
<evidence type="ECO:0000259" key="2">
    <source>
        <dbReference type="PROSITE" id="PS50825"/>
    </source>
</evidence>
<dbReference type="Gene3D" id="2.60.40.10">
    <property type="entry name" value="Immunoglobulins"/>
    <property type="match status" value="1"/>
</dbReference>
<dbReference type="Proteomes" id="UP000808337">
    <property type="component" value="Unassembled WGS sequence"/>
</dbReference>
<dbReference type="Pfam" id="PF02494">
    <property type="entry name" value="HYR"/>
    <property type="match status" value="1"/>
</dbReference>
<reference evidence="3 4" key="1">
    <citation type="submission" date="2020-10" db="EMBL/GenBank/DDBJ databases">
        <title>Connecting structure to function with the recovery of over 1000 high-quality activated sludge metagenome-assembled genomes encoding full-length rRNA genes using long-read sequencing.</title>
        <authorList>
            <person name="Singleton C.M."/>
            <person name="Petriglieri F."/>
            <person name="Kristensen J.M."/>
            <person name="Kirkegaard R.H."/>
            <person name="Michaelsen T.Y."/>
            <person name="Andersen M.H."/>
            <person name="Karst S.M."/>
            <person name="Dueholm M.S."/>
            <person name="Nielsen P.H."/>
            <person name="Albertsen M."/>
        </authorList>
    </citation>
    <scope>NUCLEOTIDE SEQUENCE [LARGE SCALE GENOMIC DNA]</scope>
    <source>
        <strain evidence="3">Ribe_18-Q3-R11-54_MAXAC.273</strain>
    </source>
</reference>
<keyword evidence="1" id="KW-0677">Repeat</keyword>
<dbReference type="AlphaFoldDB" id="A0A9D7XTX9"/>
<proteinExistence type="predicted"/>